<sequence>MSWFFAVERIDGIIAGALQELLHQARDPPLTVELCVPLELLHQARDPPLTLELCVPQELLHQARDPPLTLELCVPQELLHQARDPPLTLELCVPQELLHQAVDPPLTLELGCSDSPRLARGGCSQQSERTSAVICSGRRRKPRSHLATETFQITSSCPSYGLTQQQTYWLNANIKHTG</sequence>
<gene>
    <name evidence="1" type="ORF">COCON_G00230650</name>
</gene>
<name>A0A9Q1CVF9_CONCO</name>
<evidence type="ECO:0000313" key="2">
    <source>
        <dbReference type="Proteomes" id="UP001152803"/>
    </source>
</evidence>
<comment type="caution">
    <text evidence="1">The sequence shown here is derived from an EMBL/GenBank/DDBJ whole genome shotgun (WGS) entry which is preliminary data.</text>
</comment>
<dbReference type="AlphaFoldDB" id="A0A9Q1CVF9"/>
<protein>
    <submittedName>
        <fullName evidence="1">Uncharacterized protein</fullName>
    </submittedName>
</protein>
<organism evidence="1 2">
    <name type="scientific">Conger conger</name>
    <name type="common">Conger eel</name>
    <name type="synonym">Muraena conger</name>
    <dbReference type="NCBI Taxonomy" id="82655"/>
    <lineage>
        <taxon>Eukaryota</taxon>
        <taxon>Metazoa</taxon>
        <taxon>Chordata</taxon>
        <taxon>Craniata</taxon>
        <taxon>Vertebrata</taxon>
        <taxon>Euteleostomi</taxon>
        <taxon>Actinopterygii</taxon>
        <taxon>Neopterygii</taxon>
        <taxon>Teleostei</taxon>
        <taxon>Anguilliformes</taxon>
        <taxon>Congridae</taxon>
        <taxon>Conger</taxon>
    </lineage>
</organism>
<keyword evidence="2" id="KW-1185">Reference proteome</keyword>
<dbReference type="Proteomes" id="UP001152803">
    <property type="component" value="Unassembled WGS sequence"/>
</dbReference>
<dbReference type="EMBL" id="JAFJMO010000019">
    <property type="protein sequence ID" value="KAJ8249849.1"/>
    <property type="molecule type" value="Genomic_DNA"/>
</dbReference>
<accession>A0A9Q1CVF9</accession>
<evidence type="ECO:0000313" key="1">
    <source>
        <dbReference type="EMBL" id="KAJ8249849.1"/>
    </source>
</evidence>
<reference evidence="1" key="1">
    <citation type="journal article" date="2023" name="Science">
        <title>Genome structures resolve the early diversification of teleost fishes.</title>
        <authorList>
            <person name="Parey E."/>
            <person name="Louis A."/>
            <person name="Montfort J."/>
            <person name="Bouchez O."/>
            <person name="Roques C."/>
            <person name="Iampietro C."/>
            <person name="Lluch J."/>
            <person name="Castinel A."/>
            <person name="Donnadieu C."/>
            <person name="Desvignes T."/>
            <person name="Floi Bucao C."/>
            <person name="Jouanno E."/>
            <person name="Wen M."/>
            <person name="Mejri S."/>
            <person name="Dirks R."/>
            <person name="Jansen H."/>
            <person name="Henkel C."/>
            <person name="Chen W.J."/>
            <person name="Zahm M."/>
            <person name="Cabau C."/>
            <person name="Klopp C."/>
            <person name="Thompson A.W."/>
            <person name="Robinson-Rechavi M."/>
            <person name="Braasch I."/>
            <person name="Lecointre G."/>
            <person name="Bobe J."/>
            <person name="Postlethwait J.H."/>
            <person name="Berthelot C."/>
            <person name="Roest Crollius H."/>
            <person name="Guiguen Y."/>
        </authorList>
    </citation>
    <scope>NUCLEOTIDE SEQUENCE</scope>
    <source>
        <strain evidence="1">Concon-B</strain>
    </source>
</reference>
<proteinExistence type="predicted"/>